<dbReference type="SUPFAM" id="SSF53092">
    <property type="entry name" value="Creatinase/prolidase N-terminal domain"/>
    <property type="match status" value="1"/>
</dbReference>
<organism evidence="7 8">
    <name type="scientific">Natronomicrosphaera hydrolytica</name>
    <dbReference type="NCBI Taxonomy" id="3242702"/>
    <lineage>
        <taxon>Bacteria</taxon>
        <taxon>Pseudomonadati</taxon>
        <taxon>Planctomycetota</taxon>
        <taxon>Phycisphaerae</taxon>
        <taxon>Phycisphaerales</taxon>
        <taxon>Phycisphaeraceae</taxon>
        <taxon>Natronomicrosphaera</taxon>
    </lineage>
</organism>
<dbReference type="InterPro" id="IPR001714">
    <property type="entry name" value="Pept_M24_MAP"/>
</dbReference>
<evidence type="ECO:0000256" key="4">
    <source>
        <dbReference type="ARBA" id="ARBA00023049"/>
    </source>
</evidence>
<keyword evidence="8" id="KW-1185">Reference proteome</keyword>
<keyword evidence="3" id="KW-0378">Hydrolase</keyword>
<dbReference type="RefSeq" id="WP_425344761.1">
    <property type="nucleotide sequence ID" value="NZ_JBGUBD010000003.1"/>
</dbReference>
<dbReference type="InterPro" id="IPR000587">
    <property type="entry name" value="Creatinase_N"/>
</dbReference>
<dbReference type="InterPro" id="IPR036005">
    <property type="entry name" value="Creatinase/aminopeptidase-like"/>
</dbReference>
<dbReference type="InterPro" id="IPR000994">
    <property type="entry name" value="Pept_M24"/>
</dbReference>
<sequence length="367" mass="40412">MTAPVHLRDRVAALRKRLREGDADALLVTNPRDIRYLTGFVGDDSWALIPQRGGQVYILSDFRFDEQIQREAPHAKAIMRKKSLTDELAKLLDDRKVEQVGLQPNYVTLAHRKAIVKKLGAKRVVEFDDGLLKQRAVKTADEIKIIRKAIRIQQDAFNDLLESGMLETDREQAIAAYLEYRMRAEYGADGCSFPTIVAADANAALPHAVPGKKRPRQGSIVLIDWGARYDGYCSDLTRVVALGKMKPKLREIYQVVLDAQLAAIDAIEPGRALKDIDAVARKVISDAGYGEQFGHSLGHGIGLDIHEQPTLSPRSEGVLEAGQVVTVEPGIYLPGVGGVRIEDDVLVTGRGAKVLSDLPKRLESAII</sequence>
<evidence type="ECO:0000259" key="6">
    <source>
        <dbReference type="Pfam" id="PF01321"/>
    </source>
</evidence>
<protein>
    <submittedName>
        <fullName evidence="7">M24 family metallopeptidase</fullName>
    </submittedName>
</protein>
<feature type="domain" description="Peptidase M24" evidence="5">
    <location>
        <begin position="145"/>
        <end position="348"/>
    </location>
</feature>
<dbReference type="PANTHER" id="PTHR46112">
    <property type="entry name" value="AMINOPEPTIDASE"/>
    <property type="match status" value="1"/>
</dbReference>
<evidence type="ECO:0000313" key="7">
    <source>
        <dbReference type="EMBL" id="MFA9477836.1"/>
    </source>
</evidence>
<evidence type="ECO:0000313" key="8">
    <source>
        <dbReference type="Proteomes" id="UP001575105"/>
    </source>
</evidence>
<dbReference type="Gene3D" id="3.40.350.10">
    <property type="entry name" value="Creatinase/prolidase N-terminal domain"/>
    <property type="match status" value="1"/>
</dbReference>
<dbReference type="Pfam" id="PF00557">
    <property type="entry name" value="Peptidase_M24"/>
    <property type="match status" value="1"/>
</dbReference>
<comment type="caution">
    <text evidence="7">The sequence shown here is derived from an EMBL/GenBank/DDBJ whole genome shotgun (WGS) entry which is preliminary data.</text>
</comment>
<dbReference type="Gene3D" id="3.90.230.10">
    <property type="entry name" value="Creatinase/methionine aminopeptidase superfamily"/>
    <property type="match status" value="1"/>
</dbReference>
<dbReference type="PANTHER" id="PTHR46112:SF3">
    <property type="entry name" value="AMINOPEPTIDASE YPDF"/>
    <property type="match status" value="1"/>
</dbReference>
<evidence type="ECO:0000259" key="5">
    <source>
        <dbReference type="Pfam" id="PF00557"/>
    </source>
</evidence>
<dbReference type="InterPro" id="IPR050659">
    <property type="entry name" value="Peptidase_M24B"/>
</dbReference>
<dbReference type="PRINTS" id="PR00599">
    <property type="entry name" value="MAPEPTIDASE"/>
</dbReference>
<reference evidence="7 8" key="1">
    <citation type="submission" date="2024-08" db="EMBL/GenBank/DDBJ databases">
        <title>Whole-genome sequencing of halo(alkali)philic microorganisms from hypersaline lakes.</title>
        <authorList>
            <person name="Sorokin D.Y."/>
            <person name="Merkel A.Y."/>
            <person name="Messina E."/>
            <person name="Yakimov M."/>
        </authorList>
    </citation>
    <scope>NUCLEOTIDE SEQUENCE [LARGE SCALE GENOMIC DNA]</scope>
    <source>
        <strain evidence="7 8">AB-hyl4</strain>
    </source>
</reference>
<dbReference type="EMBL" id="JBGUBD010000003">
    <property type="protein sequence ID" value="MFA9477836.1"/>
    <property type="molecule type" value="Genomic_DNA"/>
</dbReference>
<name>A0ABV4U522_9BACT</name>
<gene>
    <name evidence="7" type="ORF">ACERK3_05950</name>
</gene>
<keyword evidence="1" id="KW-0645">Protease</keyword>
<dbReference type="Proteomes" id="UP001575105">
    <property type="component" value="Unassembled WGS sequence"/>
</dbReference>
<dbReference type="CDD" id="cd01092">
    <property type="entry name" value="APP-like"/>
    <property type="match status" value="1"/>
</dbReference>
<evidence type="ECO:0000256" key="2">
    <source>
        <dbReference type="ARBA" id="ARBA00022723"/>
    </source>
</evidence>
<keyword evidence="4" id="KW-0482">Metalloprotease</keyword>
<dbReference type="SUPFAM" id="SSF55920">
    <property type="entry name" value="Creatinase/aminopeptidase"/>
    <property type="match status" value="1"/>
</dbReference>
<evidence type="ECO:0000256" key="1">
    <source>
        <dbReference type="ARBA" id="ARBA00022670"/>
    </source>
</evidence>
<feature type="domain" description="Creatinase N-terminal" evidence="6">
    <location>
        <begin position="10"/>
        <end position="137"/>
    </location>
</feature>
<dbReference type="InterPro" id="IPR029149">
    <property type="entry name" value="Creatin/AminoP/Spt16_N"/>
</dbReference>
<proteinExistence type="predicted"/>
<dbReference type="PROSITE" id="PS00491">
    <property type="entry name" value="PROLINE_PEPTIDASE"/>
    <property type="match status" value="1"/>
</dbReference>
<dbReference type="Pfam" id="PF01321">
    <property type="entry name" value="Creatinase_N"/>
    <property type="match status" value="1"/>
</dbReference>
<keyword evidence="2" id="KW-0479">Metal-binding</keyword>
<accession>A0ABV4U522</accession>
<dbReference type="InterPro" id="IPR001131">
    <property type="entry name" value="Peptidase_M24B_aminopep-P_CS"/>
</dbReference>
<evidence type="ECO:0000256" key="3">
    <source>
        <dbReference type="ARBA" id="ARBA00022801"/>
    </source>
</evidence>